<sequence length="515" mass="56615">MYAVGGCEFGRYQRARKIETHISVSTGNKLCHFPKCMTTASLLQLFPSLALLICVPAFGKAVHALARLGDQLWLDPMDKGLALRSVNSARSAYSCFLFSPCFFISTACLQPQARASILPLFRLPSIERTVERFQVSIEDDLVKMKFFANTMALCSNSLMCVLGIVKTHNLRFQESDALQAVFASHLCPNVLKAPAKLLSDMVMHFPVSQEEITLSLSSGKVSLRNYFEGGHDHMKTMHTEMSLHPDEFDYFQVGVESDITFCLKELRGLLSFAESHCLPVSVYFGAAGKPVCFCVEDMVLEATVVLATLMESESRAASQHTTTTPLQTTRPEIYYLSLRPGVRDNWATAGHGSVTVSNPLIRLCSHCPRGYRALTSQSANVSRPSANVNDEYASFQNSSPHSWDDKTALKHEQVCCGGCRNTPASGHFSRSRAGRFESGQSHPRPCPAPAHPLSERPAMWTREPNLICAPAPSPAPSMVCSLLFKALSSQSEDDSGPSPNVLVCASDEEEEMEQE</sequence>
<accession>A0AAW0PQB2</accession>
<evidence type="ECO:0000256" key="12">
    <source>
        <dbReference type="ARBA" id="ARBA00069752"/>
    </source>
</evidence>
<dbReference type="Proteomes" id="UP001460270">
    <property type="component" value="Unassembled WGS sequence"/>
</dbReference>
<dbReference type="GO" id="GO:0008311">
    <property type="term" value="F:double-stranded DNA 3'-5' DNA exonuclease activity"/>
    <property type="evidence" value="ECO:0007669"/>
    <property type="project" value="UniProtKB-EC"/>
</dbReference>
<dbReference type="FunFam" id="3.70.10.10:FF:000005">
    <property type="entry name" value="Cell cycle checkpoint control protein"/>
    <property type="match status" value="1"/>
</dbReference>
<evidence type="ECO:0000313" key="16">
    <source>
        <dbReference type="Proteomes" id="UP001460270"/>
    </source>
</evidence>
<comment type="catalytic activity">
    <reaction evidence="1">
        <text>Exonucleolytic cleavage in the 3'- to 5'-direction to yield nucleoside 5'-phosphates.</text>
        <dbReference type="EC" id="3.1.11.2"/>
    </reaction>
</comment>
<evidence type="ECO:0000256" key="11">
    <source>
        <dbReference type="ARBA" id="ARBA00059283"/>
    </source>
</evidence>
<dbReference type="EC" id="3.1.11.2" evidence="4"/>
<evidence type="ECO:0000256" key="6">
    <source>
        <dbReference type="ARBA" id="ARBA00022722"/>
    </source>
</evidence>
<name>A0AAW0PQB2_9GOBI</name>
<dbReference type="EMBL" id="JBBPFD010000003">
    <property type="protein sequence ID" value="KAK7933248.1"/>
    <property type="molecule type" value="Genomic_DNA"/>
</dbReference>
<feature type="region of interest" description="Disordered" evidence="14">
    <location>
        <begin position="427"/>
        <end position="450"/>
    </location>
</feature>
<dbReference type="GO" id="GO:0031573">
    <property type="term" value="P:mitotic intra-S DNA damage checkpoint signaling"/>
    <property type="evidence" value="ECO:0007669"/>
    <property type="project" value="TreeGrafter"/>
</dbReference>
<evidence type="ECO:0000313" key="15">
    <source>
        <dbReference type="EMBL" id="KAK7933248.1"/>
    </source>
</evidence>
<dbReference type="GO" id="GO:0071479">
    <property type="term" value="P:cellular response to ionizing radiation"/>
    <property type="evidence" value="ECO:0007669"/>
    <property type="project" value="TreeGrafter"/>
</dbReference>
<evidence type="ECO:0000256" key="5">
    <source>
        <dbReference type="ARBA" id="ARBA00022553"/>
    </source>
</evidence>
<keyword evidence="10" id="KW-0539">Nucleus</keyword>
<evidence type="ECO:0000256" key="7">
    <source>
        <dbReference type="ARBA" id="ARBA00022763"/>
    </source>
</evidence>
<dbReference type="Pfam" id="PF04139">
    <property type="entry name" value="Rad9"/>
    <property type="match status" value="1"/>
</dbReference>
<comment type="similarity">
    <text evidence="3">Belongs to the rad9 family.</text>
</comment>
<comment type="function">
    <text evidence="11">Component of the 9-1-1 cell-cycle checkpoint response complex that plays a major role in DNA repair. The 9-1-1 complex is recruited to DNA lesion upon damage by the RAD17-replication factor C (RFC) clamp loader complex. Acts then as a sliding clamp platform on DNA for several proteins involved in long-patch base excision repair (LP-BER). The 9-1-1 complex stimulates DNA polymerase beta (POLB) activity by increasing its affinity for the 3'-OH end of the primer-template and stabilizes POLB to those sites where LP-BER proceeds; endonuclease FEN1 cleavage activity on substrates with double, nick, or gap flaps of distinct sequences and lengths; and DNA ligase I (LIG1) on long-patch base excision repair substrates. The 9-1-1 complex is necessary for the recruitment of RHNO1 to sites of double-stranded breaks (DSB) occurring during the S phase. RAD9A possesses 3'-&gt;5' double stranded DNA exonuclease activity.</text>
</comment>
<dbReference type="AlphaFoldDB" id="A0AAW0PQB2"/>
<evidence type="ECO:0000256" key="2">
    <source>
        <dbReference type="ARBA" id="ARBA00004123"/>
    </source>
</evidence>
<dbReference type="GO" id="GO:0006281">
    <property type="term" value="P:DNA repair"/>
    <property type="evidence" value="ECO:0007669"/>
    <property type="project" value="TreeGrafter"/>
</dbReference>
<dbReference type="CDD" id="cd00577">
    <property type="entry name" value="PCNA"/>
    <property type="match status" value="1"/>
</dbReference>
<dbReference type="PANTHER" id="PTHR15237">
    <property type="entry name" value="DNA REPAIR PROTEIN RAD9"/>
    <property type="match status" value="1"/>
</dbReference>
<dbReference type="Gene3D" id="3.70.10.10">
    <property type="match status" value="1"/>
</dbReference>
<dbReference type="GO" id="GO:0000076">
    <property type="term" value="P:DNA replication checkpoint signaling"/>
    <property type="evidence" value="ECO:0007669"/>
    <property type="project" value="TreeGrafter"/>
</dbReference>
<keyword evidence="5" id="KW-0597">Phosphoprotein</keyword>
<feature type="compositionally biased region" description="Acidic residues" evidence="14">
    <location>
        <begin position="506"/>
        <end position="515"/>
    </location>
</feature>
<evidence type="ECO:0000256" key="13">
    <source>
        <dbReference type="ARBA" id="ARBA00079896"/>
    </source>
</evidence>
<dbReference type="InterPro" id="IPR007268">
    <property type="entry name" value="Rad9/Ddc1"/>
</dbReference>
<dbReference type="InterPro" id="IPR046938">
    <property type="entry name" value="DNA_clamp_sf"/>
</dbReference>
<evidence type="ECO:0000256" key="1">
    <source>
        <dbReference type="ARBA" id="ARBA00000493"/>
    </source>
</evidence>
<protein>
    <recommendedName>
        <fullName evidence="12">Cell cycle checkpoint control protein RAD9A</fullName>
        <ecNumber evidence="4">3.1.11.2</ecNumber>
    </recommendedName>
    <alternativeName>
        <fullName evidence="13">DNA repair exonuclease rad9 homolog A</fullName>
    </alternativeName>
</protein>
<proteinExistence type="inferred from homology"/>
<comment type="subcellular location">
    <subcellularLocation>
        <location evidence="2">Nucleus</location>
    </subcellularLocation>
</comment>
<evidence type="ECO:0000256" key="4">
    <source>
        <dbReference type="ARBA" id="ARBA00012115"/>
    </source>
</evidence>
<evidence type="ECO:0000256" key="9">
    <source>
        <dbReference type="ARBA" id="ARBA00022839"/>
    </source>
</evidence>
<feature type="region of interest" description="Disordered" evidence="14">
    <location>
        <begin position="489"/>
        <end position="515"/>
    </location>
</feature>
<keyword evidence="6" id="KW-0540">Nuclease</keyword>
<evidence type="ECO:0000256" key="8">
    <source>
        <dbReference type="ARBA" id="ARBA00022801"/>
    </source>
</evidence>
<keyword evidence="9" id="KW-0269">Exonuclease</keyword>
<dbReference type="GO" id="GO:0030896">
    <property type="term" value="C:checkpoint clamp complex"/>
    <property type="evidence" value="ECO:0007669"/>
    <property type="project" value="InterPro"/>
</dbReference>
<evidence type="ECO:0000256" key="14">
    <source>
        <dbReference type="SAM" id="MobiDB-lite"/>
    </source>
</evidence>
<comment type="caution">
    <text evidence="15">The sequence shown here is derived from an EMBL/GenBank/DDBJ whole genome shotgun (WGS) entry which is preliminary data.</text>
</comment>
<reference evidence="16" key="1">
    <citation type="submission" date="2024-04" db="EMBL/GenBank/DDBJ databases">
        <title>Salinicola lusitanus LLJ914,a marine bacterium isolated from the Okinawa Trough.</title>
        <authorList>
            <person name="Li J."/>
        </authorList>
    </citation>
    <scope>NUCLEOTIDE SEQUENCE [LARGE SCALE GENOMIC DNA]</scope>
</reference>
<evidence type="ECO:0000256" key="10">
    <source>
        <dbReference type="ARBA" id="ARBA00023242"/>
    </source>
</evidence>
<keyword evidence="8" id="KW-0378">Hydrolase</keyword>
<evidence type="ECO:0000256" key="3">
    <source>
        <dbReference type="ARBA" id="ARBA00008494"/>
    </source>
</evidence>
<organism evidence="15 16">
    <name type="scientific">Mugilogobius chulae</name>
    <name type="common">yellowstripe goby</name>
    <dbReference type="NCBI Taxonomy" id="88201"/>
    <lineage>
        <taxon>Eukaryota</taxon>
        <taxon>Metazoa</taxon>
        <taxon>Chordata</taxon>
        <taxon>Craniata</taxon>
        <taxon>Vertebrata</taxon>
        <taxon>Euteleostomi</taxon>
        <taxon>Actinopterygii</taxon>
        <taxon>Neopterygii</taxon>
        <taxon>Teleostei</taxon>
        <taxon>Neoteleostei</taxon>
        <taxon>Acanthomorphata</taxon>
        <taxon>Gobiaria</taxon>
        <taxon>Gobiiformes</taxon>
        <taxon>Gobioidei</taxon>
        <taxon>Gobiidae</taxon>
        <taxon>Gobionellinae</taxon>
        <taxon>Mugilogobius</taxon>
    </lineage>
</organism>
<keyword evidence="16" id="KW-1185">Reference proteome</keyword>
<dbReference type="PANTHER" id="PTHR15237:SF2">
    <property type="entry name" value="CELL CYCLE CHECKPOINT CONTROL PROTEIN RAD9B"/>
    <property type="match status" value="1"/>
</dbReference>
<gene>
    <name evidence="15" type="ORF">WMY93_004144</name>
</gene>
<dbReference type="SUPFAM" id="SSF55979">
    <property type="entry name" value="DNA clamp"/>
    <property type="match status" value="1"/>
</dbReference>
<keyword evidence="7" id="KW-0227">DNA damage</keyword>